<dbReference type="PRINTS" id="PR00452">
    <property type="entry name" value="SH3DOMAIN"/>
</dbReference>
<dbReference type="SUPFAM" id="SSF50044">
    <property type="entry name" value="SH3-domain"/>
    <property type="match status" value="1"/>
</dbReference>
<sequence length="506" mass="57979">MIKDSPERNINKSEQRAEEYMIHNDTGSNDYSNKYQSFNDTNHGSDIEKYADKNVLEQRYDINSTNKAFIDETLSGEINNKKFVGSNVNSDISNNKNMILPENSYDDIKSAQNNDFKNNNQSIELKKHTTDPKQLYISEQKYIEDLNSNIAELKALQKNTKYNAVSKISNNSNNSNNVNTYKYVKSSNSLQQKISNINNNDSFIENNKYSDLDAKFSPTAASITSINSNNHTNNKIGTESELKTSENLHIIKKDSKNHNVAIRKLVLKKNLINNSKNTTSQNLEDPSICLKENKEKEYAVDCLLNESNGSQKISLELKTINLELENIEKVKSNNEHKDINRIQIMEELDTFVPNKIQDQYKSQYQQENPQIEYKNSSSDFIDSPQVDKNQEANSINHFNANNSLKIENTVSKASNNDIQEFENNKEMILENVQLFSEIEGSKVICHVKALYDYISTDTVELTLKEECIISVLQKRQDGWWKGAIIYPKNDLAHKIGLFPSNYTEPL</sequence>
<dbReference type="STRING" id="133385.A0A2T9Y9M8"/>
<dbReference type="InterPro" id="IPR050670">
    <property type="entry name" value="STAM"/>
</dbReference>
<dbReference type="OrthoDB" id="10255964at2759"/>
<protein>
    <recommendedName>
        <fullName evidence="3">SH3 domain-containing protein</fullName>
    </recommendedName>
</protein>
<dbReference type="InterPro" id="IPR001452">
    <property type="entry name" value="SH3_domain"/>
</dbReference>
<dbReference type="SMART" id="SM00326">
    <property type="entry name" value="SH3"/>
    <property type="match status" value="1"/>
</dbReference>
<evidence type="ECO:0000256" key="2">
    <source>
        <dbReference type="PROSITE-ProRule" id="PRU00192"/>
    </source>
</evidence>
<accession>A0A2T9Y9M8</accession>
<dbReference type="EMBL" id="MBFR01000344">
    <property type="protein sequence ID" value="PVU89030.1"/>
    <property type="molecule type" value="Genomic_DNA"/>
</dbReference>
<evidence type="ECO:0000313" key="5">
    <source>
        <dbReference type="Proteomes" id="UP000245383"/>
    </source>
</evidence>
<dbReference type="PANTHER" id="PTHR45929">
    <property type="entry name" value="JAK PATHWAY SIGNAL TRANSDUCTION ADAPTOR MOLECULE"/>
    <property type="match status" value="1"/>
</dbReference>
<evidence type="ECO:0000256" key="1">
    <source>
        <dbReference type="ARBA" id="ARBA00022443"/>
    </source>
</evidence>
<dbReference type="InterPro" id="IPR036028">
    <property type="entry name" value="SH3-like_dom_sf"/>
</dbReference>
<keyword evidence="5" id="KW-1185">Reference proteome</keyword>
<dbReference type="CDD" id="cd00174">
    <property type="entry name" value="SH3"/>
    <property type="match status" value="1"/>
</dbReference>
<evidence type="ECO:0000313" key="4">
    <source>
        <dbReference type="EMBL" id="PVU89030.1"/>
    </source>
</evidence>
<dbReference type="PROSITE" id="PS50002">
    <property type="entry name" value="SH3"/>
    <property type="match status" value="1"/>
</dbReference>
<dbReference type="Gene3D" id="2.30.30.40">
    <property type="entry name" value="SH3 Domains"/>
    <property type="match status" value="1"/>
</dbReference>
<dbReference type="PANTHER" id="PTHR45929:SF3">
    <property type="entry name" value="JAK PATHWAY SIGNAL TRANSDUCTION ADAPTOR MOLECULE"/>
    <property type="match status" value="1"/>
</dbReference>
<organism evidence="4 5">
    <name type="scientific">Smittium simulii</name>
    <dbReference type="NCBI Taxonomy" id="133385"/>
    <lineage>
        <taxon>Eukaryota</taxon>
        <taxon>Fungi</taxon>
        <taxon>Fungi incertae sedis</taxon>
        <taxon>Zoopagomycota</taxon>
        <taxon>Kickxellomycotina</taxon>
        <taxon>Harpellomycetes</taxon>
        <taxon>Harpellales</taxon>
        <taxon>Legeriomycetaceae</taxon>
        <taxon>Smittium</taxon>
    </lineage>
</organism>
<dbReference type="Proteomes" id="UP000245383">
    <property type="component" value="Unassembled WGS sequence"/>
</dbReference>
<reference evidence="4 5" key="1">
    <citation type="journal article" date="2018" name="MBio">
        <title>Comparative Genomics Reveals the Core Gene Toolbox for the Fungus-Insect Symbiosis.</title>
        <authorList>
            <person name="Wang Y."/>
            <person name="Stata M."/>
            <person name="Wang W."/>
            <person name="Stajich J.E."/>
            <person name="White M.M."/>
            <person name="Moncalvo J.M."/>
        </authorList>
    </citation>
    <scope>NUCLEOTIDE SEQUENCE [LARGE SCALE GENOMIC DNA]</scope>
    <source>
        <strain evidence="4 5">SWE-8-4</strain>
    </source>
</reference>
<feature type="domain" description="SH3" evidence="3">
    <location>
        <begin position="442"/>
        <end position="506"/>
    </location>
</feature>
<dbReference type="AlphaFoldDB" id="A0A2T9Y9M8"/>
<dbReference type="Pfam" id="PF00018">
    <property type="entry name" value="SH3_1"/>
    <property type="match status" value="1"/>
</dbReference>
<name>A0A2T9Y9M8_9FUNG</name>
<proteinExistence type="predicted"/>
<gene>
    <name evidence="4" type="ORF">BB561_005594</name>
</gene>
<keyword evidence="1 2" id="KW-0728">SH3 domain</keyword>
<evidence type="ECO:0000259" key="3">
    <source>
        <dbReference type="PROSITE" id="PS50002"/>
    </source>
</evidence>
<comment type="caution">
    <text evidence="4">The sequence shown here is derived from an EMBL/GenBank/DDBJ whole genome shotgun (WGS) entry which is preliminary data.</text>
</comment>